<proteinExistence type="predicted"/>
<keyword evidence="1" id="KW-1133">Transmembrane helix</keyword>
<keyword evidence="1" id="KW-0472">Membrane</keyword>
<sequence>MQDVGKILMIVAVLLLIVGALLFFLGDKLSWLGNLPGDIRIERENVKIYIPITTMILLSVVLSAIIWLLRKLG</sequence>
<dbReference type="PANTHER" id="PTHR36443:SF1">
    <property type="entry name" value="BSR5223 PROTEIN"/>
    <property type="match status" value="1"/>
</dbReference>
<evidence type="ECO:0000313" key="2">
    <source>
        <dbReference type="EMBL" id="KAB1063789.1"/>
    </source>
</evidence>
<dbReference type="EMBL" id="WACR01000007">
    <property type="protein sequence ID" value="KAB1063789.1"/>
    <property type="molecule type" value="Genomic_DNA"/>
</dbReference>
<evidence type="ECO:0000256" key="1">
    <source>
        <dbReference type="SAM" id="Phobius"/>
    </source>
</evidence>
<reference evidence="2 3" key="1">
    <citation type="submission" date="2019-09" db="EMBL/GenBank/DDBJ databases">
        <title>Genomes of Cryomorphaceae.</title>
        <authorList>
            <person name="Bowman J.P."/>
        </authorList>
    </citation>
    <scope>NUCLEOTIDE SEQUENCE [LARGE SCALE GENOMIC DNA]</scope>
    <source>
        <strain evidence="2 3">KCTC 52047</strain>
    </source>
</reference>
<keyword evidence="3" id="KW-1185">Reference proteome</keyword>
<dbReference type="AlphaFoldDB" id="A0A6N6M3I9"/>
<accession>A0A6N6M3I9</accession>
<dbReference type="Proteomes" id="UP000435357">
    <property type="component" value="Unassembled WGS sequence"/>
</dbReference>
<name>A0A6N6M3I9_9FLAO</name>
<dbReference type="OrthoDB" id="680637at2"/>
<evidence type="ECO:0000313" key="3">
    <source>
        <dbReference type="Proteomes" id="UP000435357"/>
    </source>
</evidence>
<feature type="transmembrane region" description="Helical" evidence="1">
    <location>
        <begin position="7"/>
        <end position="26"/>
    </location>
</feature>
<feature type="transmembrane region" description="Helical" evidence="1">
    <location>
        <begin position="46"/>
        <end position="69"/>
    </location>
</feature>
<gene>
    <name evidence="2" type="ORF">F3059_09480</name>
</gene>
<dbReference type="PANTHER" id="PTHR36443">
    <property type="entry name" value="BSR5223 PROTEIN"/>
    <property type="match status" value="1"/>
</dbReference>
<organism evidence="2 3">
    <name type="scientific">Salibacter halophilus</name>
    <dbReference type="NCBI Taxonomy" id="1803916"/>
    <lineage>
        <taxon>Bacteria</taxon>
        <taxon>Pseudomonadati</taxon>
        <taxon>Bacteroidota</taxon>
        <taxon>Flavobacteriia</taxon>
        <taxon>Flavobacteriales</taxon>
        <taxon>Salibacteraceae</taxon>
        <taxon>Salibacter</taxon>
    </lineage>
</organism>
<dbReference type="InterPro" id="IPR021320">
    <property type="entry name" value="DUF2905"/>
</dbReference>
<protein>
    <submittedName>
        <fullName evidence="2">DUF2905 domain-containing protein</fullName>
    </submittedName>
</protein>
<comment type="caution">
    <text evidence="2">The sequence shown here is derived from an EMBL/GenBank/DDBJ whole genome shotgun (WGS) entry which is preliminary data.</text>
</comment>
<dbReference type="Pfam" id="PF11146">
    <property type="entry name" value="DUF2905"/>
    <property type="match status" value="1"/>
</dbReference>
<keyword evidence="1" id="KW-0812">Transmembrane</keyword>